<dbReference type="Pfam" id="PF04471">
    <property type="entry name" value="Mrr_cat"/>
    <property type="match status" value="1"/>
</dbReference>
<name>A0ABQ4S7Q1_9HYPH</name>
<reference evidence="2" key="1">
    <citation type="journal article" date="2021" name="Front. Microbiol.">
        <title>Comprehensive Comparative Genomics and Phenotyping of Methylobacterium Species.</title>
        <authorList>
            <person name="Alessa O."/>
            <person name="Ogura Y."/>
            <person name="Fujitani Y."/>
            <person name="Takami H."/>
            <person name="Hayashi T."/>
            <person name="Sahin N."/>
            <person name="Tani A."/>
        </authorList>
    </citation>
    <scope>NUCLEOTIDE SEQUENCE</scope>
    <source>
        <strain evidence="2">DSM 17168</strain>
    </source>
</reference>
<reference evidence="2" key="2">
    <citation type="submission" date="2021-08" db="EMBL/GenBank/DDBJ databases">
        <authorList>
            <person name="Tani A."/>
            <person name="Ola A."/>
            <person name="Ogura Y."/>
            <person name="Katsura K."/>
            <person name="Hayashi T."/>
        </authorList>
    </citation>
    <scope>NUCLEOTIDE SEQUENCE</scope>
    <source>
        <strain evidence="2">DSM 17168</strain>
    </source>
</reference>
<evidence type="ECO:0000313" key="3">
    <source>
        <dbReference type="Proteomes" id="UP001055153"/>
    </source>
</evidence>
<dbReference type="Proteomes" id="UP001055153">
    <property type="component" value="Unassembled WGS sequence"/>
</dbReference>
<dbReference type="RefSeq" id="WP_238234103.1">
    <property type="nucleotide sequence ID" value="NZ_BPQQ01000011.1"/>
</dbReference>
<sequence length="234" mass="26423">MTLSAIAAAAVIWAALMLVAHRRNRLTARCRRILRPHAERYVIEKRWLERWSRSPGEFETQWRHRLRRHYRSHVPWRDRALVTPGDFERALNAEFAGLLNREIDSWTFIDRASDSPAAFARLVARSLEQLGWTVRLPAEDRRQGAHLILEDGRNRVAAHLHHAATEIECRAVQEVVAAARRDACNLACIVTNGRIGGAVQTLAAAFEVRLLHCSQLDQIGGVPAATEADLRLAA</sequence>
<accession>A0ABQ4S7Q1</accession>
<protein>
    <recommendedName>
        <fullName evidence="1">Restriction endonuclease type IV Mrr domain-containing protein</fullName>
    </recommendedName>
</protein>
<gene>
    <name evidence="2" type="ORF">GMJLKIPL_1131</name>
</gene>
<dbReference type="InterPro" id="IPR007560">
    <property type="entry name" value="Restrct_endonuc_IV_Mrr"/>
</dbReference>
<comment type="caution">
    <text evidence="2">The sequence shown here is derived from an EMBL/GenBank/DDBJ whole genome shotgun (WGS) entry which is preliminary data.</text>
</comment>
<proteinExistence type="predicted"/>
<evidence type="ECO:0000313" key="2">
    <source>
        <dbReference type="EMBL" id="GJD99215.1"/>
    </source>
</evidence>
<feature type="domain" description="Restriction endonuclease type IV Mrr" evidence="1">
    <location>
        <begin position="115"/>
        <end position="217"/>
    </location>
</feature>
<organism evidence="2 3">
    <name type="scientific">Methylobacterium isbiliense</name>
    <dbReference type="NCBI Taxonomy" id="315478"/>
    <lineage>
        <taxon>Bacteria</taxon>
        <taxon>Pseudomonadati</taxon>
        <taxon>Pseudomonadota</taxon>
        <taxon>Alphaproteobacteria</taxon>
        <taxon>Hyphomicrobiales</taxon>
        <taxon>Methylobacteriaceae</taxon>
        <taxon>Methylobacterium</taxon>
    </lineage>
</organism>
<evidence type="ECO:0000259" key="1">
    <source>
        <dbReference type="Pfam" id="PF04471"/>
    </source>
</evidence>
<dbReference type="EMBL" id="BPQQ01000011">
    <property type="protein sequence ID" value="GJD99215.1"/>
    <property type="molecule type" value="Genomic_DNA"/>
</dbReference>
<keyword evidence="3" id="KW-1185">Reference proteome</keyword>